<accession>A0A060N8L1</accession>
<keyword evidence="1" id="KW-0282">Flagellum</keyword>
<dbReference type="HOGENOM" id="CLU_2057279_0_0_9"/>
<sequence length="119" mass="14269">MNNRNQKINSLLDSLTLKELEDYLKKKNIDKKKLENLKQIELHKEVKGEINHSQKLFNKIYGNNINDMLYFGQAQIIAYALSFGFHDYITMQDLINFYKRNMDSEPKLKEYVYEIMKDL</sequence>
<evidence type="ECO:0000313" key="1">
    <source>
        <dbReference type="EMBL" id="BAO04778.1"/>
    </source>
</evidence>
<protein>
    <submittedName>
        <fullName evidence="1">Flagellar outer dynein arm heavy chain gamma</fullName>
    </submittedName>
</protein>
<dbReference type="AlphaFoldDB" id="A0A060N8L1"/>
<dbReference type="RefSeq" id="WP_030031826.1">
    <property type="nucleotide sequence ID" value="NZ_BA000058.1"/>
</dbReference>
<reference evidence="1" key="1">
    <citation type="submission" date="2013-10" db="EMBL/GenBank/DDBJ databases">
        <title>Draft genome sequence of Clostridium botulinum type B strain Osaka05.</title>
        <authorList>
            <person name="Sakaguchi Y."/>
            <person name="Hosomi K."/>
            <person name="Uchiyama J."/>
            <person name="Ogura Y."/>
            <person name="Sakaguchi M."/>
            <person name="Kohda T."/>
            <person name="Mukamoto M."/>
            <person name="Misawa N."/>
            <person name="Matsuzaki S."/>
            <person name="Hayashi T."/>
            <person name="Kozaki S."/>
        </authorList>
    </citation>
    <scope>NUCLEOTIDE SEQUENCE</scope>
    <source>
        <strain evidence="1">Osaka05</strain>
    </source>
</reference>
<name>A0A060N8L1_CLOBO</name>
<dbReference type="EMBL" id="BA000058">
    <property type="protein sequence ID" value="BAO04778.1"/>
    <property type="molecule type" value="Genomic_DNA"/>
</dbReference>
<gene>
    <name evidence="1" type="ORF">CBO05P1_059</name>
</gene>
<dbReference type="Proteomes" id="UP000054164">
    <property type="component" value="Unassembled WGS sequence"/>
</dbReference>
<keyword evidence="1" id="KW-0969">Cilium</keyword>
<proteinExistence type="predicted"/>
<organism evidence="1">
    <name type="scientific">Clostridium botulinum B str. Osaka05</name>
    <dbReference type="NCBI Taxonomy" id="1407017"/>
    <lineage>
        <taxon>Bacteria</taxon>
        <taxon>Bacillati</taxon>
        <taxon>Bacillota</taxon>
        <taxon>Clostridia</taxon>
        <taxon>Eubacteriales</taxon>
        <taxon>Clostridiaceae</taxon>
        <taxon>Clostridium</taxon>
    </lineage>
</organism>
<keyword evidence="1" id="KW-0966">Cell projection</keyword>